<feature type="domain" description="PA" evidence="1">
    <location>
        <begin position="43"/>
        <end position="136"/>
    </location>
</feature>
<sequence length="150" mass="16269">MVLVSSVNRNLPFDGVVDSFSDAVSLFGPEVFHRDGYLVIASPINGCSLIQPPPINISSGDFNKNSSVSFVSYFALIQRGGCDFDLKVLNAQKKGYTGVIVFNTINDKIFPMNGGERASQILIPSVMVDKRAGLKLMNYSINSSINGSRE</sequence>
<reference evidence="4" key="1">
    <citation type="submission" date="2016-06" db="UniProtKB">
        <authorList>
            <consortium name="WormBaseParasite"/>
        </authorList>
    </citation>
    <scope>IDENTIFICATION</scope>
</reference>
<organism evidence="4">
    <name type="scientific">Schistosoma curassoni</name>
    <dbReference type="NCBI Taxonomy" id="6186"/>
    <lineage>
        <taxon>Eukaryota</taxon>
        <taxon>Metazoa</taxon>
        <taxon>Spiralia</taxon>
        <taxon>Lophotrochozoa</taxon>
        <taxon>Platyhelminthes</taxon>
        <taxon>Trematoda</taxon>
        <taxon>Digenea</taxon>
        <taxon>Strigeidida</taxon>
        <taxon>Schistosomatoidea</taxon>
        <taxon>Schistosomatidae</taxon>
        <taxon>Schistosoma</taxon>
    </lineage>
</organism>
<dbReference type="Gene3D" id="3.50.30.30">
    <property type="match status" value="1"/>
</dbReference>
<dbReference type="WBParaSite" id="SCUD_0001372001-mRNA-1">
    <property type="protein sequence ID" value="SCUD_0001372001-mRNA-1"/>
    <property type="gene ID" value="SCUD_0001372001"/>
</dbReference>
<protein>
    <submittedName>
        <fullName evidence="4">PA domain-containing protein</fullName>
    </submittedName>
</protein>
<dbReference type="Proteomes" id="UP000279833">
    <property type="component" value="Unassembled WGS sequence"/>
</dbReference>
<dbReference type="InterPro" id="IPR003137">
    <property type="entry name" value="PA_domain"/>
</dbReference>
<dbReference type="EMBL" id="UZAK01036093">
    <property type="protein sequence ID" value="VDP53799.1"/>
    <property type="molecule type" value="Genomic_DNA"/>
</dbReference>
<dbReference type="SUPFAM" id="SSF52025">
    <property type="entry name" value="PA domain"/>
    <property type="match status" value="1"/>
</dbReference>
<dbReference type="AlphaFoldDB" id="A0A183KFC3"/>
<accession>A0A183KFC3</accession>
<reference evidence="2 3" key="2">
    <citation type="submission" date="2018-11" db="EMBL/GenBank/DDBJ databases">
        <authorList>
            <consortium name="Pathogen Informatics"/>
        </authorList>
    </citation>
    <scope>NUCLEOTIDE SEQUENCE [LARGE SCALE GENOMIC DNA]</scope>
    <source>
        <strain evidence="2">Dakar</strain>
        <strain evidence="3">Dakar, Senegal</strain>
    </source>
</reference>
<dbReference type="InterPro" id="IPR046450">
    <property type="entry name" value="PA_dom_sf"/>
</dbReference>
<dbReference type="Pfam" id="PF02225">
    <property type="entry name" value="PA"/>
    <property type="match status" value="1"/>
</dbReference>
<keyword evidence="3" id="KW-1185">Reference proteome</keyword>
<name>A0A183KFC3_9TREM</name>
<evidence type="ECO:0000313" key="3">
    <source>
        <dbReference type="Proteomes" id="UP000279833"/>
    </source>
</evidence>
<evidence type="ECO:0000313" key="2">
    <source>
        <dbReference type="EMBL" id="VDP53799.1"/>
    </source>
</evidence>
<evidence type="ECO:0000259" key="1">
    <source>
        <dbReference type="Pfam" id="PF02225"/>
    </source>
</evidence>
<dbReference type="STRING" id="6186.A0A183KFC3"/>
<gene>
    <name evidence="2" type="ORF">SCUD_LOCUS13717</name>
</gene>
<proteinExistence type="predicted"/>
<evidence type="ECO:0000313" key="4">
    <source>
        <dbReference type="WBParaSite" id="SCUD_0001372001-mRNA-1"/>
    </source>
</evidence>